<name>A0A7X3MV23_9HYPH</name>
<organism evidence="2 3">
    <name type="scientific">Microvirga makkahensis</name>
    <dbReference type="NCBI Taxonomy" id="1128670"/>
    <lineage>
        <taxon>Bacteria</taxon>
        <taxon>Pseudomonadati</taxon>
        <taxon>Pseudomonadota</taxon>
        <taxon>Alphaproteobacteria</taxon>
        <taxon>Hyphomicrobiales</taxon>
        <taxon>Methylobacteriaceae</taxon>
        <taxon>Microvirga</taxon>
    </lineage>
</organism>
<keyword evidence="3" id="KW-1185">Reference proteome</keyword>
<feature type="region of interest" description="Disordered" evidence="1">
    <location>
        <begin position="28"/>
        <end position="47"/>
    </location>
</feature>
<dbReference type="EMBL" id="WURB01000020">
    <property type="protein sequence ID" value="MXQ13754.1"/>
    <property type="molecule type" value="Genomic_DNA"/>
</dbReference>
<feature type="compositionally biased region" description="Acidic residues" evidence="1">
    <location>
        <begin position="30"/>
        <end position="47"/>
    </location>
</feature>
<reference evidence="2 3" key="1">
    <citation type="submission" date="2019-12" db="EMBL/GenBank/DDBJ databases">
        <authorList>
            <person name="Yuan C.-G."/>
        </authorList>
    </citation>
    <scope>NUCLEOTIDE SEQUENCE [LARGE SCALE GENOMIC DNA]</scope>
    <source>
        <strain evidence="2 3">KCTC 23863</strain>
    </source>
</reference>
<accession>A0A7X3MV23</accession>
<reference evidence="2 3" key="2">
    <citation type="submission" date="2020-01" db="EMBL/GenBank/DDBJ databases">
        <title>Microvirga sp. nov., an arsenate reduction bacterium isolated from Tibet hotspring sediments.</title>
        <authorList>
            <person name="Xian W.-D."/>
            <person name="Li W.-J."/>
        </authorList>
    </citation>
    <scope>NUCLEOTIDE SEQUENCE [LARGE SCALE GENOMIC DNA]</scope>
    <source>
        <strain evidence="2 3">KCTC 23863</strain>
    </source>
</reference>
<evidence type="ECO:0000313" key="3">
    <source>
        <dbReference type="Proteomes" id="UP000436483"/>
    </source>
</evidence>
<sequence>MLLSDMIAGAFSGGDDKFARATRSDVEQAAAEDEGGLGDDFGFEEDM</sequence>
<gene>
    <name evidence="2" type="ORF">GR328_20295</name>
</gene>
<comment type="caution">
    <text evidence="2">The sequence shown here is derived from an EMBL/GenBank/DDBJ whole genome shotgun (WGS) entry which is preliminary data.</text>
</comment>
<proteinExistence type="predicted"/>
<protein>
    <submittedName>
        <fullName evidence="2">Uncharacterized protein</fullName>
    </submittedName>
</protein>
<dbReference type="AlphaFoldDB" id="A0A7X3MV23"/>
<dbReference type="RefSeq" id="WP_160887040.1">
    <property type="nucleotide sequence ID" value="NZ_WURB01000020.1"/>
</dbReference>
<evidence type="ECO:0000256" key="1">
    <source>
        <dbReference type="SAM" id="MobiDB-lite"/>
    </source>
</evidence>
<dbReference type="Proteomes" id="UP000436483">
    <property type="component" value="Unassembled WGS sequence"/>
</dbReference>
<evidence type="ECO:0000313" key="2">
    <source>
        <dbReference type="EMBL" id="MXQ13754.1"/>
    </source>
</evidence>